<dbReference type="PANTHER" id="PTHR19338:SF32">
    <property type="entry name" value="OS06G0287500 PROTEIN"/>
    <property type="match status" value="1"/>
</dbReference>
<dbReference type="InterPro" id="IPR041118">
    <property type="entry name" value="Rx_N"/>
</dbReference>
<keyword evidence="2" id="KW-0547">Nucleotide-binding</keyword>
<keyword evidence="3" id="KW-0611">Plant defense</keyword>
<organism evidence="5 6">
    <name type="scientific">Vicia faba</name>
    <name type="common">Broad bean</name>
    <name type="synonym">Faba vulgaris</name>
    <dbReference type="NCBI Taxonomy" id="3906"/>
    <lineage>
        <taxon>Eukaryota</taxon>
        <taxon>Viridiplantae</taxon>
        <taxon>Streptophyta</taxon>
        <taxon>Embryophyta</taxon>
        <taxon>Tracheophyta</taxon>
        <taxon>Spermatophyta</taxon>
        <taxon>Magnoliopsida</taxon>
        <taxon>eudicotyledons</taxon>
        <taxon>Gunneridae</taxon>
        <taxon>Pentapetalae</taxon>
        <taxon>rosids</taxon>
        <taxon>fabids</taxon>
        <taxon>Fabales</taxon>
        <taxon>Fabaceae</taxon>
        <taxon>Papilionoideae</taxon>
        <taxon>50 kb inversion clade</taxon>
        <taxon>NPAAA clade</taxon>
        <taxon>Hologalegina</taxon>
        <taxon>IRL clade</taxon>
        <taxon>Fabeae</taxon>
        <taxon>Vicia</taxon>
    </lineage>
</organism>
<dbReference type="GO" id="GO:0006952">
    <property type="term" value="P:defense response"/>
    <property type="evidence" value="ECO:0007669"/>
    <property type="project" value="UniProtKB-KW"/>
</dbReference>
<proteinExistence type="predicted"/>
<keyword evidence="1" id="KW-0677">Repeat</keyword>
<evidence type="ECO:0000256" key="2">
    <source>
        <dbReference type="ARBA" id="ARBA00022741"/>
    </source>
</evidence>
<dbReference type="AlphaFoldDB" id="A0AAV0ZIY6"/>
<dbReference type="InterPro" id="IPR038005">
    <property type="entry name" value="RX-like_CC"/>
</dbReference>
<dbReference type="CDD" id="cd14798">
    <property type="entry name" value="RX-CC_like"/>
    <property type="match status" value="1"/>
</dbReference>
<reference evidence="5 6" key="1">
    <citation type="submission" date="2023-01" db="EMBL/GenBank/DDBJ databases">
        <authorList>
            <person name="Kreplak J."/>
        </authorList>
    </citation>
    <scope>NUCLEOTIDE SEQUENCE [LARGE SCALE GENOMIC DNA]</scope>
</reference>
<evidence type="ECO:0000256" key="1">
    <source>
        <dbReference type="ARBA" id="ARBA00022737"/>
    </source>
</evidence>
<evidence type="ECO:0000313" key="6">
    <source>
        <dbReference type="Proteomes" id="UP001157006"/>
    </source>
</evidence>
<feature type="domain" description="Disease resistance N-terminal" evidence="4">
    <location>
        <begin position="5"/>
        <end position="95"/>
    </location>
</feature>
<evidence type="ECO:0000259" key="4">
    <source>
        <dbReference type="Pfam" id="PF18052"/>
    </source>
</evidence>
<dbReference type="PANTHER" id="PTHR19338">
    <property type="entry name" value="TRANSLOCASE OF INNER MITOCHONDRIAL MEMBRANE 13 HOMOLOG"/>
    <property type="match status" value="1"/>
</dbReference>
<dbReference type="Pfam" id="PF18052">
    <property type="entry name" value="Rx_N"/>
    <property type="match status" value="1"/>
</dbReference>
<gene>
    <name evidence="5" type="ORF">VFH_II047120</name>
</gene>
<name>A0AAV0ZIY6_VICFA</name>
<accession>A0AAV0ZIY6</accession>
<protein>
    <recommendedName>
        <fullName evidence="4">Disease resistance N-terminal domain-containing protein</fullName>
    </recommendedName>
</protein>
<dbReference type="Gene3D" id="1.20.5.4130">
    <property type="match status" value="1"/>
</dbReference>
<dbReference type="EMBL" id="OX451737">
    <property type="protein sequence ID" value="CAI8596697.1"/>
    <property type="molecule type" value="Genomic_DNA"/>
</dbReference>
<keyword evidence="6" id="KW-1185">Reference proteome</keyword>
<dbReference type="Proteomes" id="UP001157006">
    <property type="component" value="Chromosome 2"/>
</dbReference>
<evidence type="ECO:0000313" key="5">
    <source>
        <dbReference type="EMBL" id="CAI8596697.1"/>
    </source>
</evidence>
<sequence length="128" mass="14439">MAEMAVSFALDQLLPLLREETKLLRSIHKGFADLKDELESIQAFLKDADKRAAVAEGDSANEGVKTSAKQVREAAFRIEDTIDDYLIQVGQQHDRGCVHILHKIAHLLKTMVPRHRCYVICARDQGKK</sequence>
<dbReference type="GO" id="GO:0000166">
    <property type="term" value="F:nucleotide binding"/>
    <property type="evidence" value="ECO:0007669"/>
    <property type="project" value="UniProtKB-KW"/>
</dbReference>
<evidence type="ECO:0000256" key="3">
    <source>
        <dbReference type="ARBA" id="ARBA00022821"/>
    </source>
</evidence>